<feature type="compositionally biased region" description="Low complexity" evidence="2">
    <location>
        <begin position="621"/>
        <end position="633"/>
    </location>
</feature>
<feature type="compositionally biased region" description="Basic and acidic residues" evidence="2">
    <location>
        <begin position="1291"/>
        <end position="1305"/>
    </location>
</feature>
<feature type="compositionally biased region" description="Basic and acidic residues" evidence="2">
    <location>
        <begin position="1118"/>
        <end position="1134"/>
    </location>
</feature>
<evidence type="ECO:0000256" key="2">
    <source>
        <dbReference type="SAM" id="MobiDB-lite"/>
    </source>
</evidence>
<dbReference type="GO" id="GO:0005783">
    <property type="term" value="C:endoplasmic reticulum"/>
    <property type="evidence" value="ECO:0007669"/>
    <property type="project" value="TreeGrafter"/>
</dbReference>
<dbReference type="FunFam" id="1.10.8.270:FF:000009">
    <property type="entry name" value="TBC1 domain family member 30"/>
    <property type="match status" value="1"/>
</dbReference>
<feature type="compositionally biased region" description="Low complexity" evidence="2">
    <location>
        <begin position="643"/>
        <end position="655"/>
    </location>
</feature>
<dbReference type="SUPFAM" id="SSF47923">
    <property type="entry name" value="Ypt/Rab-GAP domain of gyp1p"/>
    <property type="match status" value="2"/>
</dbReference>
<evidence type="ECO:0000256" key="1">
    <source>
        <dbReference type="ARBA" id="ARBA00067508"/>
    </source>
</evidence>
<proteinExistence type="predicted"/>
<evidence type="ECO:0000313" key="4">
    <source>
        <dbReference type="EMBL" id="CAD7091831.1"/>
    </source>
</evidence>
<feature type="domain" description="Rab-GAP TBC" evidence="3">
    <location>
        <begin position="163"/>
        <end position="368"/>
    </location>
</feature>
<dbReference type="FunCoup" id="A0A7R8V2V1">
    <property type="interactions" value="24"/>
</dbReference>
<evidence type="ECO:0000259" key="3">
    <source>
        <dbReference type="PROSITE" id="PS50086"/>
    </source>
</evidence>
<feature type="region of interest" description="Disordered" evidence="2">
    <location>
        <begin position="1406"/>
        <end position="1445"/>
    </location>
</feature>
<protein>
    <recommendedName>
        <fullName evidence="1">TBC1 domain family member 30</fullName>
    </recommendedName>
</protein>
<feature type="region of interest" description="Disordered" evidence="2">
    <location>
        <begin position="1291"/>
        <end position="1339"/>
    </location>
</feature>
<feature type="compositionally biased region" description="Polar residues" evidence="2">
    <location>
        <begin position="1135"/>
        <end position="1152"/>
    </location>
</feature>
<organism evidence="4 5">
    <name type="scientific">Hermetia illucens</name>
    <name type="common">Black soldier fly</name>
    <dbReference type="NCBI Taxonomy" id="343691"/>
    <lineage>
        <taxon>Eukaryota</taxon>
        <taxon>Metazoa</taxon>
        <taxon>Ecdysozoa</taxon>
        <taxon>Arthropoda</taxon>
        <taxon>Hexapoda</taxon>
        <taxon>Insecta</taxon>
        <taxon>Pterygota</taxon>
        <taxon>Neoptera</taxon>
        <taxon>Endopterygota</taxon>
        <taxon>Diptera</taxon>
        <taxon>Brachycera</taxon>
        <taxon>Stratiomyomorpha</taxon>
        <taxon>Stratiomyidae</taxon>
        <taxon>Hermetiinae</taxon>
        <taxon>Hermetia</taxon>
    </lineage>
</organism>
<feature type="compositionally biased region" description="Basic and acidic residues" evidence="2">
    <location>
        <begin position="1171"/>
        <end position="1192"/>
    </location>
</feature>
<name>A0A7R8V2V1_HERIL</name>
<dbReference type="InterPro" id="IPR000195">
    <property type="entry name" value="Rab-GAP-TBC_dom"/>
</dbReference>
<evidence type="ECO:0000313" key="5">
    <source>
        <dbReference type="Proteomes" id="UP000594454"/>
    </source>
</evidence>
<feature type="region of interest" description="Disordered" evidence="2">
    <location>
        <begin position="926"/>
        <end position="952"/>
    </location>
</feature>
<feature type="compositionally biased region" description="Basic and acidic residues" evidence="2">
    <location>
        <begin position="593"/>
        <end position="606"/>
    </location>
</feature>
<feature type="region of interest" description="Disordered" evidence="2">
    <location>
        <begin position="1117"/>
        <end position="1192"/>
    </location>
</feature>
<dbReference type="InParanoid" id="A0A7R8V2V1"/>
<dbReference type="PANTHER" id="PTHR13399">
    <property type="entry name" value="TRANSLOCON-ASSOCIATED PROTEIN TRAP , GAMMA SUBUNIT"/>
    <property type="match status" value="1"/>
</dbReference>
<dbReference type="Pfam" id="PF15733">
    <property type="entry name" value="DUF4682"/>
    <property type="match status" value="1"/>
</dbReference>
<feature type="compositionally biased region" description="Basic and acidic residues" evidence="2">
    <location>
        <begin position="1153"/>
        <end position="1162"/>
    </location>
</feature>
<dbReference type="EMBL" id="LR899014">
    <property type="protein sequence ID" value="CAD7091831.1"/>
    <property type="molecule type" value="Genomic_DNA"/>
</dbReference>
<dbReference type="Pfam" id="PF00566">
    <property type="entry name" value="RabGAP-TBC"/>
    <property type="match status" value="1"/>
</dbReference>
<dbReference type="Gene3D" id="1.10.472.80">
    <property type="entry name" value="Ypt/Rab-GAP domain of gyp1p, domain 3"/>
    <property type="match status" value="1"/>
</dbReference>
<sequence>MSNKTLQHLLDALLWDIYGKVSLRQQETESESKRSYLYSKEVGFHICPDCWKYPVEVLQGQTIESLTQISASLRLEIRVIGSYLTRALIKRDRRLRRQEMLCDVVTAYLQALSNKSAEARDMKFRLLPPSPPKIDPAKNLDAASSDFNQWLHAMKMVARLPGGMPPEFRRKLWLALADRYLQSKNVDWAKEQEKCFSEQWREDDEELGIQIVKDLHRTGSSLCSGPAGSLNQAKLKRVLLGYARWNPEVGYCQGFNMLGALILQVMDKSEEESMKVMIFLVEGVLPPGYFSGSLGGLQADMAVFREIMTSKLPRLAKHLQKLQGPIGEGSFEPPLTNVFTMQWFLTLFCTCLPINCVLRVWDLILIEGSDVLLRTALAIWSLLEGKILATKTADDYYCRMGTLSGELLNGHLIDSNGLIEKVVELGPIAELQKLREKHLYNIAPWQDRKGLKIFYSDDEPDSDEDSRLAVATVWGLRINRRGSASSSTTNKPTTDNKDRIALDISLLKKQYDRLRERQRQAHIILTAAVAKQGTGVVNPSPPIQMNQLLMGRNAIVTNRGRRIGPPQGAIPPARKLPASSAKPIKQTLAKPTRRGETLHWHDTEATKKRKNSITLKEASSSKRSSSGSDSSKSYVDVPTSSRSNVSEKASSVTSSRSRKKSESSSYSEESDANSSTSTSLCDDDDMDLISSSLEASPLRKFDTSPKASYQPTNQDEDDNVNEVPDIILMSLDKEDAEKKSDVPGNEKSASIENLTKYCELIDEDSSAECDRIGSNKLFGIGETNRADSATTNISTTLASTSASSTLNYASTLDMKPMSYLDVSTKSPLEITSTSQLSPIADISTYISTSSISPLKTPSATFNLTDLLTKNDETAFHDTDDSYDASEEGVTNEYFERVNLVERPKKLELFYSLNDRDNFLDRFKTASPESEKTYSPGNMTQKEEKGKDKKEIQQSEVIGTHEKSPLHQSPDVSPIDHFKIRSSDLASSNSPSPFSVTKHAIRHPLHHHIDREKSFSFDDATIVEKEEPRPTSCPEARADIVEGKCRSDRVLKIIEENSMILHRILKKHAIKSGEGAEEDGGNDSISNVVADVRIALQETVGSGPDLYEVIDNATLGNSKTEEKGCEPNNEKRLESETNVLPSNSEQIDTSYRVDQQKEPEKSRFSTIFDPMESPRKLDRDRSSSRPRSRTEIPLRYDDNIADRLASIKNTIKSIDSLCDDRNSYKRDKCQKYIDSLFEQKQQTTAPVIQISEPINDYNSNKDYTTNEFSSYTSRARYSRDLRRDISPRRRLDEDREEYESRARRDNLPTYSTNFKDNENSSVDPTHRNNNKSPIRWNNQNISDLKDFDGTTSPCAYNPNKIEIRHTTVTATMYDRYLYQKKERDAKTDKSPPSPIITKAYLDSLKPNSSFTGNRYARSAENSPTRDKASTIKQAGRQTPLATSPCDTRQDIQIRSCDNILMQLGTCSTLTTSTTAMQPSYSPLSSPPKSYQTSLITIEPYKGPLDRSDPKS</sequence>
<feature type="compositionally biased region" description="Polar residues" evidence="2">
    <location>
        <begin position="1307"/>
        <end position="1322"/>
    </location>
</feature>
<feature type="compositionally biased region" description="Basic and acidic residues" evidence="2">
    <location>
        <begin position="940"/>
        <end position="952"/>
    </location>
</feature>
<reference evidence="4 5" key="1">
    <citation type="submission" date="2020-11" db="EMBL/GenBank/DDBJ databases">
        <authorList>
            <person name="Wallbank WR R."/>
            <person name="Pardo Diaz C."/>
            <person name="Kozak K."/>
            <person name="Martin S."/>
            <person name="Jiggins C."/>
            <person name="Moest M."/>
            <person name="Warren A I."/>
            <person name="Generalovic N T."/>
            <person name="Byers J.R.P. K."/>
            <person name="Montejo-Kovacevich G."/>
            <person name="Yen C E."/>
        </authorList>
    </citation>
    <scope>NUCLEOTIDE SEQUENCE [LARGE SCALE GENOMIC DNA]</scope>
</reference>
<keyword evidence="5" id="KW-1185">Reference proteome</keyword>
<dbReference type="PROSITE" id="PS50086">
    <property type="entry name" value="TBC_RABGAP"/>
    <property type="match status" value="1"/>
</dbReference>
<feature type="region of interest" description="Disordered" evidence="2">
    <location>
        <begin position="559"/>
        <end position="721"/>
    </location>
</feature>
<dbReference type="FunFam" id="1.10.472.80:FF:000011">
    <property type="entry name" value="TBC1 domain family member 30"/>
    <property type="match status" value="1"/>
</dbReference>
<feature type="compositionally biased region" description="Low complexity" evidence="2">
    <location>
        <begin position="663"/>
        <end position="680"/>
    </location>
</feature>
<dbReference type="Gene3D" id="1.10.8.270">
    <property type="entry name" value="putative rabgap domain of human tbc1 domain family member 14 like domains"/>
    <property type="match status" value="1"/>
</dbReference>
<feature type="region of interest" description="Disordered" evidence="2">
    <location>
        <begin position="1381"/>
        <end position="1400"/>
    </location>
</feature>
<dbReference type="InterPro" id="IPR032738">
    <property type="entry name" value="Tbc1d30_C"/>
</dbReference>
<dbReference type="SMART" id="SM00164">
    <property type="entry name" value="TBC"/>
    <property type="match status" value="1"/>
</dbReference>
<dbReference type="Proteomes" id="UP000594454">
    <property type="component" value="Chromosome 6"/>
</dbReference>
<dbReference type="OrthoDB" id="289721at2759"/>
<dbReference type="PANTHER" id="PTHR13399:SF2">
    <property type="entry name" value="TRANSLOCON-ASSOCIATED PROTEIN SUBUNIT GAMMA"/>
    <property type="match status" value="1"/>
</dbReference>
<feature type="compositionally biased region" description="Polar residues" evidence="2">
    <location>
        <begin position="1429"/>
        <end position="1445"/>
    </location>
</feature>
<accession>A0A7R8V2V1</accession>
<gene>
    <name evidence="4" type="ORF">HERILL_LOCUS14230</name>
</gene>
<feature type="compositionally biased region" description="Polar residues" evidence="2">
    <location>
        <begin position="1329"/>
        <end position="1339"/>
    </location>
</feature>
<dbReference type="InterPro" id="IPR035969">
    <property type="entry name" value="Rab-GAP_TBC_sf"/>
</dbReference>